<evidence type="ECO:0000259" key="1">
    <source>
        <dbReference type="PROSITE" id="PS50144"/>
    </source>
</evidence>
<dbReference type="EMBL" id="JABEBT010000026">
    <property type="protein sequence ID" value="KAF7636810.1"/>
    <property type="molecule type" value="Genomic_DNA"/>
</dbReference>
<dbReference type="InterPro" id="IPR008974">
    <property type="entry name" value="TRAF-like"/>
</dbReference>
<evidence type="ECO:0000313" key="3">
    <source>
        <dbReference type="Proteomes" id="UP000605970"/>
    </source>
</evidence>
<dbReference type="Gene3D" id="2.60.210.10">
    <property type="entry name" value="Apoptosis, Tumor Necrosis Factor Receptor Associated Protein 2, Chain A"/>
    <property type="match status" value="1"/>
</dbReference>
<dbReference type="AlphaFoldDB" id="A0A8S9ZU80"/>
<dbReference type="InterPro" id="IPR002083">
    <property type="entry name" value="MATH/TRAF_dom"/>
</dbReference>
<dbReference type="OrthoDB" id="6777468at2759"/>
<reference evidence="2" key="1">
    <citation type="journal article" date="2020" name="Ecol. Evol.">
        <title>Genome structure and content of the rice root-knot nematode (Meloidogyne graminicola).</title>
        <authorList>
            <person name="Phan N.T."/>
            <person name="Danchin E.G.J."/>
            <person name="Klopp C."/>
            <person name="Perfus-Barbeoch L."/>
            <person name="Kozlowski D.K."/>
            <person name="Koutsovoulos G.D."/>
            <person name="Lopez-Roques C."/>
            <person name="Bouchez O."/>
            <person name="Zahm M."/>
            <person name="Besnard G."/>
            <person name="Bellafiore S."/>
        </authorList>
    </citation>
    <scope>NUCLEOTIDE SEQUENCE</scope>
    <source>
        <strain evidence="2">VN-18</strain>
    </source>
</reference>
<evidence type="ECO:0000313" key="2">
    <source>
        <dbReference type="EMBL" id="KAF7636810.1"/>
    </source>
</evidence>
<dbReference type="PROSITE" id="PS50144">
    <property type="entry name" value="MATH"/>
    <property type="match status" value="1"/>
</dbReference>
<organism evidence="2 3">
    <name type="scientific">Meloidogyne graminicola</name>
    <dbReference type="NCBI Taxonomy" id="189291"/>
    <lineage>
        <taxon>Eukaryota</taxon>
        <taxon>Metazoa</taxon>
        <taxon>Ecdysozoa</taxon>
        <taxon>Nematoda</taxon>
        <taxon>Chromadorea</taxon>
        <taxon>Rhabditida</taxon>
        <taxon>Tylenchina</taxon>
        <taxon>Tylenchomorpha</taxon>
        <taxon>Tylenchoidea</taxon>
        <taxon>Meloidogynidae</taxon>
        <taxon>Meloidogyninae</taxon>
        <taxon>Meloidogyne</taxon>
    </lineage>
</organism>
<sequence length="121" mass="14424">MFFDVSKVDIITSKIEWKIYNLNKLKDYMDSDQFLTSKQFYSRKCPSVAWELRVYPYTSTYTYTKRGRQYLMGTAVSLSQKRKINVDLNAKYKIYVVNSNGEYINIYFIQMASFINNLIKI</sequence>
<protein>
    <submittedName>
        <fullName evidence="2">BTB domain-containing protein</fullName>
    </submittedName>
</protein>
<proteinExistence type="predicted"/>
<accession>A0A8S9ZU80</accession>
<name>A0A8S9ZU80_9BILA</name>
<dbReference type="Proteomes" id="UP000605970">
    <property type="component" value="Unassembled WGS sequence"/>
</dbReference>
<dbReference type="SUPFAM" id="SSF49599">
    <property type="entry name" value="TRAF domain-like"/>
    <property type="match status" value="1"/>
</dbReference>
<keyword evidence="3" id="KW-1185">Reference proteome</keyword>
<gene>
    <name evidence="2" type="ORF">Mgra_00003757</name>
</gene>
<comment type="caution">
    <text evidence="2">The sequence shown here is derived from an EMBL/GenBank/DDBJ whole genome shotgun (WGS) entry which is preliminary data.</text>
</comment>
<feature type="domain" description="MATH" evidence="1">
    <location>
        <begin position="12"/>
        <end position="121"/>
    </location>
</feature>